<dbReference type="Gene3D" id="2.130.10.120">
    <property type="entry name" value="Prolyl oligopeptidase, N-terminal domain"/>
    <property type="match status" value="1"/>
</dbReference>
<gene>
    <name evidence="7" type="ORF">FTUN_8350</name>
</gene>
<dbReference type="Pfam" id="PF02897">
    <property type="entry name" value="Peptidase_S9_N"/>
    <property type="match status" value="1"/>
</dbReference>
<dbReference type="Gene3D" id="3.40.50.1820">
    <property type="entry name" value="alpha/beta hydrolase"/>
    <property type="match status" value="1"/>
</dbReference>
<keyword evidence="8" id="KW-1185">Reference proteome</keyword>
<evidence type="ECO:0000313" key="8">
    <source>
        <dbReference type="Proteomes" id="UP000503447"/>
    </source>
</evidence>
<keyword evidence="2 7" id="KW-0645">Protease</keyword>
<evidence type="ECO:0000259" key="5">
    <source>
        <dbReference type="Pfam" id="PF00326"/>
    </source>
</evidence>
<dbReference type="EC" id="3.4.21.83" evidence="7"/>
<dbReference type="Pfam" id="PF00326">
    <property type="entry name" value="Peptidase_S9"/>
    <property type="match status" value="1"/>
</dbReference>
<evidence type="ECO:0000256" key="3">
    <source>
        <dbReference type="ARBA" id="ARBA00022801"/>
    </source>
</evidence>
<sequence>MSRYCFPVVVCLVAPFTVLGIDPKVSTPPVAKKVQHESTIHNDTRTDNYFWLRDKKDPEVIKYIEAENAYTAAVMRPTEPFQATLYKEMLGRIKQTDLSVSTRDRGYFYYTRTVEGKQYPIVCRKKGSLDAHEEVLLDGNELARGEKFFSLGSTDVSPDGTKLAFTTDTTGFREYVLSVKDLTTGKLLESKLVRAASSAWAADSKTLFYVTEDHAKRAYKLWRHTVGTPKDKDAALFEEKDELYRLGVRLSRDRKYLFRSSASATTTEQWYLASDSPDGEWKVIHPREEKHEYTADHRDGLFYIRTNRGGATNFKVVTCKVGEHDPKEWKEFVAYNPDVMVGSVGVYQDHVVVAEREAGLPHLRVIDLKMRHAHRIAFTEPVYEASGGSSPEFETASIRFTYTSLVTPPEVYEYDMNSRERKLLKRTEVVGGYDAANYTSERIHATAPDGTRVPISLVYKKGLKKDGTAPVLLYGYGSYGATIPVGFNSSRLSLLDRGVVYALAHIRGGSDLGRQWYEAGKMGKKKNTFTDFIACADHLVTEKYGSRDRMVIQGGSAGGLLVGATINFRPDVCKAAVLQVPFVDVINTMLDASLPLTVPEYLEWGNPNKSDEYEYMKSYCPYTNLAAKAYPAVLVTTSLNDSQVLFHEPTKYVAKLRTLKTDANPLLLKCNMDGGHGGASGRYDALKETAFVTAFVLDQMGIKEGK</sequence>
<evidence type="ECO:0000256" key="4">
    <source>
        <dbReference type="ARBA" id="ARBA00022825"/>
    </source>
</evidence>
<proteinExistence type="inferred from homology"/>
<dbReference type="GO" id="GO:0004252">
    <property type="term" value="F:serine-type endopeptidase activity"/>
    <property type="evidence" value="ECO:0007669"/>
    <property type="project" value="UniProtKB-EC"/>
</dbReference>
<dbReference type="PANTHER" id="PTHR11757:SF19">
    <property type="entry name" value="PROLYL ENDOPEPTIDASE-LIKE"/>
    <property type="match status" value="1"/>
</dbReference>
<dbReference type="InterPro" id="IPR029058">
    <property type="entry name" value="AB_hydrolase_fold"/>
</dbReference>
<dbReference type="InterPro" id="IPR051543">
    <property type="entry name" value="Serine_Peptidase_S9A"/>
</dbReference>
<dbReference type="EMBL" id="CP053452">
    <property type="protein sequence ID" value="QJX00718.1"/>
    <property type="molecule type" value="Genomic_DNA"/>
</dbReference>
<feature type="domain" description="Peptidase S9 prolyl oligopeptidase catalytic" evidence="5">
    <location>
        <begin position="490"/>
        <end position="701"/>
    </location>
</feature>
<evidence type="ECO:0000256" key="1">
    <source>
        <dbReference type="ARBA" id="ARBA00005228"/>
    </source>
</evidence>
<accession>A0A6M5Z2S3</accession>
<protein>
    <submittedName>
        <fullName evidence="7">Protease II</fullName>
        <ecNumber evidence="7">3.4.21.83</ecNumber>
    </submittedName>
</protein>
<dbReference type="SUPFAM" id="SSF53474">
    <property type="entry name" value="alpha/beta-Hydrolases"/>
    <property type="match status" value="1"/>
</dbReference>
<feature type="domain" description="Peptidase S9A N-terminal" evidence="6">
    <location>
        <begin position="28"/>
        <end position="426"/>
    </location>
</feature>
<reference evidence="8" key="1">
    <citation type="submission" date="2020-05" db="EMBL/GenBank/DDBJ databases">
        <title>Frigoriglobus tundricola gen. nov., sp. nov., a psychrotolerant cellulolytic planctomycete of the family Gemmataceae with two divergent copies of 16S rRNA gene.</title>
        <authorList>
            <person name="Kulichevskaya I.S."/>
            <person name="Ivanova A.A."/>
            <person name="Naumoff D.G."/>
            <person name="Beletsky A.V."/>
            <person name="Rijpstra W.I.C."/>
            <person name="Sinninghe Damste J.S."/>
            <person name="Mardanov A.V."/>
            <person name="Ravin N.V."/>
            <person name="Dedysh S.N."/>
        </authorList>
    </citation>
    <scope>NUCLEOTIDE SEQUENCE [LARGE SCALE GENOMIC DNA]</scope>
    <source>
        <strain evidence="8">PL17</strain>
    </source>
</reference>
<comment type="similarity">
    <text evidence="1">Belongs to the peptidase S9A family.</text>
</comment>
<keyword evidence="4" id="KW-0720">Serine protease</keyword>
<evidence type="ECO:0000259" key="6">
    <source>
        <dbReference type="Pfam" id="PF02897"/>
    </source>
</evidence>
<evidence type="ECO:0000256" key="2">
    <source>
        <dbReference type="ARBA" id="ARBA00022670"/>
    </source>
</evidence>
<dbReference type="Proteomes" id="UP000503447">
    <property type="component" value="Chromosome"/>
</dbReference>
<dbReference type="GO" id="GO:0006508">
    <property type="term" value="P:proteolysis"/>
    <property type="evidence" value="ECO:0007669"/>
    <property type="project" value="UniProtKB-KW"/>
</dbReference>
<dbReference type="RefSeq" id="WP_171475415.1">
    <property type="nucleotide sequence ID" value="NZ_CP053452.2"/>
</dbReference>
<dbReference type="SUPFAM" id="SSF50993">
    <property type="entry name" value="Peptidase/esterase 'gauge' domain"/>
    <property type="match status" value="1"/>
</dbReference>
<dbReference type="PANTHER" id="PTHR11757">
    <property type="entry name" value="PROTEASE FAMILY S9A OLIGOPEPTIDASE"/>
    <property type="match status" value="1"/>
</dbReference>
<dbReference type="InterPro" id="IPR001375">
    <property type="entry name" value="Peptidase_S9_cat"/>
</dbReference>
<organism evidence="7 8">
    <name type="scientific">Frigoriglobus tundricola</name>
    <dbReference type="NCBI Taxonomy" id="2774151"/>
    <lineage>
        <taxon>Bacteria</taxon>
        <taxon>Pseudomonadati</taxon>
        <taxon>Planctomycetota</taxon>
        <taxon>Planctomycetia</taxon>
        <taxon>Gemmatales</taxon>
        <taxon>Gemmataceae</taxon>
        <taxon>Frigoriglobus</taxon>
    </lineage>
</organism>
<dbReference type="InterPro" id="IPR023302">
    <property type="entry name" value="Pept_S9A_N"/>
</dbReference>
<keyword evidence="3 7" id="KW-0378">Hydrolase</keyword>
<dbReference type="AlphaFoldDB" id="A0A6M5Z2S3"/>
<dbReference type="PRINTS" id="PR00862">
    <property type="entry name" value="PROLIGOPTASE"/>
</dbReference>
<dbReference type="InterPro" id="IPR002470">
    <property type="entry name" value="Peptidase_S9A"/>
</dbReference>
<evidence type="ECO:0000313" key="7">
    <source>
        <dbReference type="EMBL" id="QJX00718.1"/>
    </source>
</evidence>
<dbReference type="KEGG" id="ftj:FTUN_8350"/>
<name>A0A6M5Z2S3_9BACT</name>